<keyword evidence="3" id="KW-1185">Reference proteome</keyword>
<comment type="caution">
    <text evidence="2">The sequence shown here is derived from an EMBL/GenBank/DDBJ whole genome shotgun (WGS) entry which is preliminary data.</text>
</comment>
<dbReference type="EMBL" id="PUHP01001039">
    <property type="protein sequence ID" value="TQN66964.1"/>
    <property type="molecule type" value="Genomic_DNA"/>
</dbReference>
<feature type="non-terminal residue" evidence="2">
    <location>
        <position position="1"/>
    </location>
</feature>
<gene>
    <name evidence="2" type="ORF">CSHISOI_05460</name>
</gene>
<evidence type="ECO:0000313" key="2">
    <source>
        <dbReference type="EMBL" id="TQN66964.1"/>
    </source>
</evidence>
<proteinExistence type="predicted"/>
<accession>A0A5Q4BK51</accession>
<feature type="compositionally biased region" description="Basic residues" evidence="1">
    <location>
        <begin position="1"/>
        <end position="17"/>
    </location>
</feature>
<dbReference type="Proteomes" id="UP000326340">
    <property type="component" value="Unassembled WGS sequence"/>
</dbReference>
<evidence type="ECO:0000256" key="1">
    <source>
        <dbReference type="SAM" id="MobiDB-lite"/>
    </source>
</evidence>
<evidence type="ECO:0000313" key="3">
    <source>
        <dbReference type="Proteomes" id="UP000326340"/>
    </source>
</evidence>
<feature type="region of interest" description="Disordered" evidence="1">
    <location>
        <begin position="1"/>
        <end position="33"/>
    </location>
</feature>
<reference evidence="2 3" key="1">
    <citation type="journal article" date="2019" name="Sci. Rep.">
        <title>Colletotrichum shisoi sp. nov., an anthracnose pathogen of Perilla frutescens in Japan: molecular phylogenetic, morphological and genomic evidence.</title>
        <authorList>
            <person name="Gan P."/>
            <person name="Tsushima A."/>
            <person name="Hiroyama R."/>
            <person name="Narusaka M."/>
            <person name="Takano Y."/>
            <person name="Narusaka Y."/>
            <person name="Kawaradani M."/>
            <person name="Damm U."/>
            <person name="Shirasu K."/>
        </authorList>
    </citation>
    <scope>NUCLEOTIDE SEQUENCE [LARGE SCALE GENOMIC DNA]</scope>
    <source>
        <strain evidence="2 3">PG-2018a</strain>
    </source>
</reference>
<name>A0A5Q4BK51_9PEZI</name>
<protein>
    <submittedName>
        <fullName evidence="2">Uncharacterized protein</fullName>
    </submittedName>
</protein>
<sequence length="251" mass="27664">PLPGPRRRRDNKKRKAGGKQQNDRKWFGSPRGTLPLSRTIAAGNIGSDWGIGGGFQTTTGQLDVALSNGNVGGLCRQNHHTAMLQSDPRSAAAKDGHSTAAADETQSSDEQPDGRIAQCLRREYWARWIAGPGWLAGLGFRDCRLGLDFFCEKLNRGLPSNHSTHFRDWLPATDTGYVQSIARPRRVPLQSRVAQVHNVKKNKVKKHSIRVVSCLVAAALIRLDVWGTGRSCNMFGRVLPFRLNIARLALP</sequence>
<dbReference type="AlphaFoldDB" id="A0A5Q4BK51"/>
<organism evidence="2 3">
    <name type="scientific">Colletotrichum shisoi</name>
    <dbReference type="NCBI Taxonomy" id="2078593"/>
    <lineage>
        <taxon>Eukaryota</taxon>
        <taxon>Fungi</taxon>
        <taxon>Dikarya</taxon>
        <taxon>Ascomycota</taxon>
        <taxon>Pezizomycotina</taxon>
        <taxon>Sordariomycetes</taxon>
        <taxon>Hypocreomycetidae</taxon>
        <taxon>Glomerellales</taxon>
        <taxon>Glomerellaceae</taxon>
        <taxon>Colletotrichum</taxon>
        <taxon>Colletotrichum destructivum species complex</taxon>
    </lineage>
</organism>
<feature type="region of interest" description="Disordered" evidence="1">
    <location>
        <begin position="87"/>
        <end position="113"/>
    </location>
</feature>